<evidence type="ECO:0000256" key="2">
    <source>
        <dbReference type="ARBA" id="ARBA00022723"/>
    </source>
</evidence>
<evidence type="ECO:0000256" key="4">
    <source>
        <dbReference type="ARBA" id="ARBA00024045"/>
    </source>
</evidence>
<feature type="compositionally biased region" description="Acidic residues" evidence="5">
    <location>
        <begin position="135"/>
        <end position="166"/>
    </location>
</feature>
<dbReference type="PROSITE" id="PS50846">
    <property type="entry name" value="HMA_2"/>
    <property type="match status" value="1"/>
</dbReference>
<feature type="domain" description="HMA" evidence="6">
    <location>
        <begin position="12"/>
        <end position="75"/>
    </location>
</feature>
<dbReference type="Gene3D" id="3.30.70.100">
    <property type="match status" value="1"/>
</dbReference>
<dbReference type="GO" id="GO:0046872">
    <property type="term" value="F:metal ion binding"/>
    <property type="evidence" value="ECO:0007669"/>
    <property type="project" value="UniProtKB-KW"/>
</dbReference>
<evidence type="ECO:0000256" key="1">
    <source>
        <dbReference type="ARBA" id="ARBA00022481"/>
    </source>
</evidence>
<dbReference type="InterPro" id="IPR006121">
    <property type="entry name" value="HMA_dom"/>
</dbReference>
<proteinExistence type="inferred from homology"/>
<evidence type="ECO:0000256" key="5">
    <source>
        <dbReference type="SAM" id="MobiDB-lite"/>
    </source>
</evidence>
<accession>A0A2I0AF06</accession>
<feature type="compositionally biased region" description="Low complexity" evidence="5">
    <location>
        <begin position="77"/>
        <end position="93"/>
    </location>
</feature>
<dbReference type="CDD" id="cd00371">
    <property type="entry name" value="HMA"/>
    <property type="match status" value="1"/>
</dbReference>
<evidence type="ECO:0000313" key="7">
    <source>
        <dbReference type="EMBL" id="PKA54128.1"/>
    </source>
</evidence>
<evidence type="ECO:0000256" key="3">
    <source>
        <dbReference type="ARBA" id="ARBA00023289"/>
    </source>
</evidence>
<dbReference type="AlphaFoldDB" id="A0A2I0AF06"/>
<dbReference type="Proteomes" id="UP000236161">
    <property type="component" value="Unassembled WGS sequence"/>
</dbReference>
<keyword evidence="3" id="KW-0636">Prenylation</keyword>
<feature type="region of interest" description="Disordered" evidence="5">
    <location>
        <begin position="69"/>
        <end position="93"/>
    </location>
</feature>
<keyword evidence="1" id="KW-0488">Methylation</keyword>
<dbReference type="PANTHER" id="PTHR45868">
    <property type="entry name" value="HEAVY METAL-ASSOCIATED ISOPRENYLATED PLANT PROTEIN 33-RELATED"/>
    <property type="match status" value="1"/>
</dbReference>
<evidence type="ECO:0000313" key="8">
    <source>
        <dbReference type="Proteomes" id="UP000236161"/>
    </source>
</evidence>
<feature type="region of interest" description="Disordered" evidence="5">
    <location>
        <begin position="127"/>
        <end position="170"/>
    </location>
</feature>
<dbReference type="FunFam" id="3.30.70.100:FF:000008">
    <property type="entry name" value="Copper transport protein ATOX1"/>
    <property type="match status" value="1"/>
</dbReference>
<dbReference type="OrthoDB" id="689350at2759"/>
<feature type="compositionally biased region" description="Gly residues" evidence="5">
    <location>
        <begin position="186"/>
        <end position="197"/>
    </location>
</feature>
<keyword evidence="8" id="KW-1185">Reference proteome</keyword>
<evidence type="ECO:0000259" key="6">
    <source>
        <dbReference type="PROSITE" id="PS50846"/>
    </source>
</evidence>
<reference evidence="7 8" key="1">
    <citation type="journal article" date="2017" name="Nature">
        <title>The Apostasia genome and the evolution of orchids.</title>
        <authorList>
            <person name="Zhang G.Q."/>
            <person name="Liu K.W."/>
            <person name="Li Z."/>
            <person name="Lohaus R."/>
            <person name="Hsiao Y.Y."/>
            <person name="Niu S.C."/>
            <person name="Wang J.Y."/>
            <person name="Lin Y.C."/>
            <person name="Xu Q."/>
            <person name="Chen L.J."/>
            <person name="Yoshida K."/>
            <person name="Fujiwara S."/>
            <person name="Wang Z.W."/>
            <person name="Zhang Y.Q."/>
            <person name="Mitsuda N."/>
            <person name="Wang M."/>
            <person name="Liu G.H."/>
            <person name="Pecoraro L."/>
            <person name="Huang H.X."/>
            <person name="Xiao X.J."/>
            <person name="Lin M."/>
            <person name="Wu X.Y."/>
            <person name="Wu W.L."/>
            <person name="Chen Y.Y."/>
            <person name="Chang S.B."/>
            <person name="Sakamoto S."/>
            <person name="Ohme-Takagi M."/>
            <person name="Yagi M."/>
            <person name="Zeng S.J."/>
            <person name="Shen C.Y."/>
            <person name="Yeh C.M."/>
            <person name="Luo Y.B."/>
            <person name="Tsai W.C."/>
            <person name="Van de Peer Y."/>
            <person name="Liu Z.J."/>
        </authorList>
    </citation>
    <scope>NUCLEOTIDE SEQUENCE [LARGE SCALE GENOMIC DNA]</scope>
    <source>
        <strain evidence="8">cv. Shenzhen</strain>
        <tissue evidence="7">Stem</tissue>
    </source>
</reference>
<keyword evidence="2" id="KW-0479">Metal-binding</keyword>
<name>A0A2I0AF06_9ASPA</name>
<dbReference type="STRING" id="1088818.A0A2I0AF06"/>
<dbReference type="InterPro" id="IPR036163">
    <property type="entry name" value="HMA_dom_sf"/>
</dbReference>
<protein>
    <submittedName>
        <fullName evidence="7">Heavy metal-associated isoprenylated plant protein 26</fullName>
    </submittedName>
</protein>
<comment type="similarity">
    <text evidence="4">Belongs to the HIPP family.</text>
</comment>
<dbReference type="Pfam" id="PF00403">
    <property type="entry name" value="HMA"/>
    <property type="match status" value="1"/>
</dbReference>
<dbReference type="SUPFAM" id="SSF55008">
    <property type="entry name" value="HMA, heavy metal-associated domain"/>
    <property type="match status" value="1"/>
</dbReference>
<dbReference type="PANTHER" id="PTHR45868:SF19">
    <property type="entry name" value="HEAVY METAL-ASSOCIATED ISOPRENYLATED PLANT PROTEIN 37"/>
    <property type="match status" value="1"/>
</dbReference>
<feature type="region of interest" description="Disordered" evidence="5">
    <location>
        <begin position="182"/>
        <end position="215"/>
    </location>
</feature>
<gene>
    <name evidence="7" type="primary">HIPP26</name>
    <name evidence="7" type="ORF">AXF42_Ash018138</name>
</gene>
<dbReference type="EMBL" id="KZ451984">
    <property type="protein sequence ID" value="PKA54128.1"/>
    <property type="molecule type" value="Genomic_DNA"/>
</dbReference>
<organism evidence="7 8">
    <name type="scientific">Apostasia shenzhenica</name>
    <dbReference type="NCBI Taxonomy" id="1088818"/>
    <lineage>
        <taxon>Eukaryota</taxon>
        <taxon>Viridiplantae</taxon>
        <taxon>Streptophyta</taxon>
        <taxon>Embryophyta</taxon>
        <taxon>Tracheophyta</taxon>
        <taxon>Spermatophyta</taxon>
        <taxon>Magnoliopsida</taxon>
        <taxon>Liliopsida</taxon>
        <taxon>Asparagales</taxon>
        <taxon>Orchidaceae</taxon>
        <taxon>Apostasioideae</taxon>
        <taxon>Apostasia</taxon>
    </lineage>
</organism>
<keyword evidence="3" id="KW-0449">Lipoprotein</keyword>
<sequence>MPKEEDYKLLKIQTIVLKVNIHCDGCKDKVKKLLQKIEGVYSVVIDVENQKVTVSGNVDSNTLIKRLARSGKHAELSSQKSSNKNQKQSNQNQQQNVLLNPVNESKKNNKAQGNQGLIQGLNVFKNQHNLPPLSSEEEEEDYEDDGDEDEDDYDDEEEEEEEVEDELSFKEKMKQLDVAKAKQNGNNGGQKGGGGGNPNQKKNTNGSQPKGAMGVPRAMSVPASIKMANPAAHMPGGDGKRLAMMNNSNGMMGMGMNGLQGRSSIPGFGVNQHHQQPMAGGMHGNHPPTMMMNMRGPCSNNGSNMMMMNNHENRYMMQPQMMYNRSPQIPPHTGYYYPSPYNNLKKQYESSDYGVHLFSDENTSSCAIM</sequence>